<organism evidence="1 2">
    <name type="scientific">Daphnia magna</name>
    <dbReference type="NCBI Taxonomy" id="35525"/>
    <lineage>
        <taxon>Eukaryota</taxon>
        <taxon>Metazoa</taxon>
        <taxon>Ecdysozoa</taxon>
        <taxon>Arthropoda</taxon>
        <taxon>Crustacea</taxon>
        <taxon>Branchiopoda</taxon>
        <taxon>Diplostraca</taxon>
        <taxon>Cladocera</taxon>
        <taxon>Anomopoda</taxon>
        <taxon>Daphniidae</taxon>
        <taxon>Daphnia</taxon>
    </lineage>
</organism>
<accession>A0ABR0ASZ5</accession>
<name>A0ABR0ASZ5_9CRUS</name>
<sequence length="170" mass="19054">MVLPSRGVSGLTLPNPPYNDFAPKPPYLSLKRILYSTSDPDICRTSDGLPCVMWEWIFLLNKREMLDTLSLLLKDSAPSQPDLSSITELFQLPMKDFDDAKNFEKLLRVQNNKSKMDVRHPSDSSDSDVRADCHRMGAGHPNVAPYDVGIGTSFGRHEKLSIGHPNIDNQ</sequence>
<proteinExistence type="predicted"/>
<reference evidence="1 2" key="1">
    <citation type="journal article" date="2023" name="Nucleic Acids Res.">
        <title>The hologenome of Daphnia magna reveals possible DNA methylation and microbiome-mediated evolution of the host genome.</title>
        <authorList>
            <person name="Chaturvedi A."/>
            <person name="Li X."/>
            <person name="Dhandapani V."/>
            <person name="Marshall H."/>
            <person name="Kissane S."/>
            <person name="Cuenca-Cambronero M."/>
            <person name="Asole G."/>
            <person name="Calvet F."/>
            <person name="Ruiz-Romero M."/>
            <person name="Marangio P."/>
            <person name="Guigo R."/>
            <person name="Rago D."/>
            <person name="Mirbahai L."/>
            <person name="Eastwood N."/>
            <person name="Colbourne J.K."/>
            <person name="Zhou J."/>
            <person name="Mallon E."/>
            <person name="Orsini L."/>
        </authorList>
    </citation>
    <scope>NUCLEOTIDE SEQUENCE [LARGE SCALE GENOMIC DNA]</scope>
    <source>
        <strain evidence="1">LRV0_1</strain>
    </source>
</reference>
<dbReference type="Proteomes" id="UP001234178">
    <property type="component" value="Unassembled WGS sequence"/>
</dbReference>
<dbReference type="EMBL" id="JAOYFB010000038">
    <property type="protein sequence ID" value="KAK4028246.1"/>
    <property type="molecule type" value="Genomic_DNA"/>
</dbReference>
<evidence type="ECO:0000313" key="2">
    <source>
        <dbReference type="Proteomes" id="UP001234178"/>
    </source>
</evidence>
<comment type="caution">
    <text evidence="1">The sequence shown here is derived from an EMBL/GenBank/DDBJ whole genome shotgun (WGS) entry which is preliminary data.</text>
</comment>
<keyword evidence="2" id="KW-1185">Reference proteome</keyword>
<protein>
    <submittedName>
        <fullName evidence="1">Uncharacterized protein</fullName>
    </submittedName>
</protein>
<gene>
    <name evidence="1" type="ORF">OUZ56_017526</name>
</gene>
<evidence type="ECO:0000313" key="1">
    <source>
        <dbReference type="EMBL" id="KAK4028246.1"/>
    </source>
</evidence>